<feature type="domain" description="Laminin G" evidence="2">
    <location>
        <begin position="1"/>
        <end position="154"/>
    </location>
</feature>
<name>A0A9D3RKD9_ANGAN</name>
<dbReference type="CDD" id="cd00110">
    <property type="entry name" value="LamG"/>
    <property type="match status" value="1"/>
</dbReference>
<evidence type="ECO:0000313" key="3">
    <source>
        <dbReference type="EMBL" id="KAG5831027.1"/>
    </source>
</evidence>
<comment type="caution">
    <text evidence="3">The sequence shown here is derived from an EMBL/GenBank/DDBJ whole genome shotgun (WGS) entry which is preliminary data.</text>
</comment>
<reference evidence="3" key="1">
    <citation type="submission" date="2021-01" db="EMBL/GenBank/DDBJ databases">
        <title>A chromosome-scale assembly of European eel, Anguilla anguilla.</title>
        <authorList>
            <person name="Henkel C."/>
            <person name="Jong-Raadsen S.A."/>
            <person name="Dufour S."/>
            <person name="Weltzien F.-A."/>
            <person name="Palstra A.P."/>
            <person name="Pelster B."/>
            <person name="Spaink H.P."/>
            <person name="Van Den Thillart G.E."/>
            <person name="Jansen H."/>
            <person name="Zahm M."/>
            <person name="Klopp C."/>
            <person name="Cedric C."/>
            <person name="Louis A."/>
            <person name="Berthelot C."/>
            <person name="Parey E."/>
            <person name="Roest Crollius H."/>
            <person name="Montfort J."/>
            <person name="Robinson-Rechavi M."/>
            <person name="Bucao C."/>
            <person name="Bouchez O."/>
            <person name="Gislard M."/>
            <person name="Lluch J."/>
            <person name="Milhes M."/>
            <person name="Lampietro C."/>
            <person name="Lopez Roques C."/>
            <person name="Donnadieu C."/>
            <person name="Braasch I."/>
            <person name="Desvignes T."/>
            <person name="Postlethwait J."/>
            <person name="Bobe J."/>
            <person name="Guiguen Y."/>
            <person name="Dirks R."/>
        </authorList>
    </citation>
    <scope>NUCLEOTIDE SEQUENCE</scope>
    <source>
        <strain evidence="3">Tag_6206</strain>
        <tissue evidence="3">Liver</tissue>
    </source>
</reference>
<dbReference type="PROSITE" id="PS50025">
    <property type="entry name" value="LAM_G_DOMAIN"/>
    <property type="match status" value="1"/>
</dbReference>
<protein>
    <recommendedName>
        <fullName evidence="2">Laminin G domain-containing protein</fullName>
    </recommendedName>
</protein>
<dbReference type="InterPro" id="IPR013320">
    <property type="entry name" value="ConA-like_dom_sf"/>
</dbReference>
<accession>A0A9D3RKD9</accession>
<dbReference type="EMBL" id="JAFIRN010000018">
    <property type="protein sequence ID" value="KAG5831027.1"/>
    <property type="molecule type" value="Genomic_DNA"/>
</dbReference>
<keyword evidence="4" id="KW-1185">Reference proteome</keyword>
<comment type="caution">
    <text evidence="1">Lacks conserved residue(s) required for the propagation of feature annotation.</text>
</comment>
<dbReference type="AlphaFoldDB" id="A0A9D3RKD9"/>
<proteinExistence type="predicted"/>
<dbReference type="SUPFAM" id="SSF49899">
    <property type="entry name" value="Concanavalin A-like lectins/glucanases"/>
    <property type="match status" value="1"/>
</dbReference>
<dbReference type="Gene3D" id="2.60.120.200">
    <property type="match status" value="1"/>
</dbReference>
<gene>
    <name evidence="3" type="ORF">ANANG_G00299520</name>
</gene>
<sequence>MPSADFGYAWYSGDSYMEFEGIDPGAVGNVSVRFRSRAPEGTVLYADPGPAGGDGFFARLFVARGVLQYEFACNQGGRTQRINTTIQVDSGDEHMVHIRQSSSPCGAEVTVSGYGRAQSTFSLDWSGLTVQRTGRVFIGGLPLNYPTPRVSLSA</sequence>
<evidence type="ECO:0000259" key="2">
    <source>
        <dbReference type="PROSITE" id="PS50025"/>
    </source>
</evidence>
<evidence type="ECO:0000256" key="1">
    <source>
        <dbReference type="PROSITE-ProRule" id="PRU00122"/>
    </source>
</evidence>
<dbReference type="InterPro" id="IPR001791">
    <property type="entry name" value="Laminin_G"/>
</dbReference>
<dbReference type="Proteomes" id="UP001044222">
    <property type="component" value="Chromosome 18"/>
</dbReference>
<dbReference type="Pfam" id="PF02210">
    <property type="entry name" value="Laminin_G_2"/>
    <property type="match status" value="1"/>
</dbReference>
<organism evidence="3 4">
    <name type="scientific">Anguilla anguilla</name>
    <name type="common">European freshwater eel</name>
    <name type="synonym">Muraena anguilla</name>
    <dbReference type="NCBI Taxonomy" id="7936"/>
    <lineage>
        <taxon>Eukaryota</taxon>
        <taxon>Metazoa</taxon>
        <taxon>Chordata</taxon>
        <taxon>Craniata</taxon>
        <taxon>Vertebrata</taxon>
        <taxon>Euteleostomi</taxon>
        <taxon>Actinopterygii</taxon>
        <taxon>Neopterygii</taxon>
        <taxon>Teleostei</taxon>
        <taxon>Anguilliformes</taxon>
        <taxon>Anguillidae</taxon>
        <taxon>Anguilla</taxon>
    </lineage>
</organism>
<evidence type="ECO:0000313" key="4">
    <source>
        <dbReference type="Proteomes" id="UP001044222"/>
    </source>
</evidence>